<dbReference type="PROSITE" id="PS51704">
    <property type="entry name" value="GP_PDE"/>
    <property type="match status" value="1"/>
</dbReference>
<evidence type="ECO:0000313" key="2">
    <source>
        <dbReference type="EMBL" id="AJG99315.1"/>
    </source>
</evidence>
<evidence type="ECO:0000313" key="3">
    <source>
        <dbReference type="EMBL" id="NRV11567.1"/>
    </source>
</evidence>
<keyword evidence="3" id="KW-0378">Hydrolase</keyword>
<sequence length="243" mass="27996">MGDTKIWAHRGASEYAPENTLEAFELAVAQGADGVELDVQLTKDGELVVIHDETIDRTSNGRGNVIEYTLKELKNFNFNCSNPNYVYAEIPTLKEVYELLKPTNLIINVELKTGIIFYEGIEEKVLKLSKDMDFEDRVIYSSFNHYTIKKIKELNNKARTGLLYCDGWIGILEYAKKLGVTALHPCSYNLQYENLIEECKKENMRLHVWTVNEGDELNFLYKNKVDSIITNYPDVARRIRNNL</sequence>
<proteinExistence type="predicted"/>
<dbReference type="OrthoDB" id="384721at2"/>
<accession>A0A0B5QEB4</accession>
<feature type="domain" description="GP-PDE" evidence="1">
    <location>
        <begin position="4"/>
        <end position="240"/>
    </location>
</feature>
<reference evidence="3" key="3">
    <citation type="submission" date="2020-05" db="EMBL/GenBank/DDBJ databases">
        <title>Genomic insights into acetone-butanol-ethanol (ABE) fermentation by sequencing solventogenic clostridia strains.</title>
        <authorList>
            <person name="Brown S."/>
        </authorList>
    </citation>
    <scope>NUCLEOTIDE SEQUENCE</scope>
    <source>
        <strain evidence="3">DJ126</strain>
    </source>
</reference>
<reference evidence="2" key="2">
    <citation type="submission" date="2016-02" db="EMBL/GenBank/DDBJ databases">
        <title>Genome sequence of Clostridium beijerinckii strain 59B.</title>
        <authorList>
            <person name="Little G.T."/>
            <person name="Minton N.P."/>
        </authorList>
    </citation>
    <scope>NUCLEOTIDE SEQUENCE</scope>
    <source>
        <strain evidence="2">NCIMB 14988</strain>
    </source>
</reference>
<dbReference type="PANTHER" id="PTHR46211">
    <property type="entry name" value="GLYCEROPHOSPHORYL DIESTER PHOSPHODIESTERASE"/>
    <property type="match status" value="1"/>
</dbReference>
<evidence type="ECO:0000313" key="4">
    <source>
        <dbReference type="Proteomes" id="UP000031866"/>
    </source>
</evidence>
<dbReference type="Proteomes" id="UP000821656">
    <property type="component" value="Unassembled WGS sequence"/>
</dbReference>
<dbReference type="EMBL" id="JABSXK010000001">
    <property type="protein sequence ID" value="NRV11567.1"/>
    <property type="molecule type" value="Genomic_DNA"/>
</dbReference>
<evidence type="ECO:0000259" key="1">
    <source>
        <dbReference type="PROSITE" id="PS51704"/>
    </source>
</evidence>
<dbReference type="PANTHER" id="PTHR46211:SF1">
    <property type="entry name" value="GLYCEROPHOSPHODIESTER PHOSPHODIESTERASE, CYTOPLASMIC"/>
    <property type="match status" value="1"/>
</dbReference>
<dbReference type="SUPFAM" id="SSF51695">
    <property type="entry name" value="PLC-like phosphodiesterases"/>
    <property type="match status" value="1"/>
</dbReference>
<dbReference type="Gene3D" id="3.20.20.190">
    <property type="entry name" value="Phosphatidylinositol (PI) phosphodiesterase"/>
    <property type="match status" value="1"/>
</dbReference>
<dbReference type="EMBL" id="CP010086">
    <property type="protein sequence ID" value="AJG99315.1"/>
    <property type="molecule type" value="Genomic_DNA"/>
</dbReference>
<reference evidence="4" key="1">
    <citation type="submission" date="2014-12" db="EMBL/GenBank/DDBJ databases">
        <title>Genome sequence of Clostridium beijerinckii strain 59B.</title>
        <authorList>
            <person name="Little G.T."/>
            <person name="Minton N.P."/>
        </authorList>
    </citation>
    <scope>NUCLEOTIDE SEQUENCE [LARGE SCALE GENOMIC DNA]</scope>
    <source>
        <strain evidence="4">59B</strain>
    </source>
</reference>
<dbReference type="KEGG" id="cbei:LF65_02742"/>
<dbReference type="CDD" id="cd08563">
    <property type="entry name" value="GDPD_TtGDE_like"/>
    <property type="match status" value="1"/>
</dbReference>
<gene>
    <name evidence="3" type="ORF">DFH45_004530</name>
    <name evidence="2" type="ORF">LF65_02742</name>
</gene>
<protein>
    <submittedName>
        <fullName evidence="2">Glycerophosphodiester phosphodiesterase</fullName>
    </submittedName>
    <submittedName>
        <fullName evidence="3">Glycerophosphoryl diester phosphodiesterase</fullName>
        <ecNumber evidence="3">3.1.4.46</ecNumber>
    </submittedName>
</protein>
<name>A0A0B5QEB4_CLOBE</name>
<dbReference type="GO" id="GO:0008889">
    <property type="term" value="F:glycerophosphodiester phosphodiesterase activity"/>
    <property type="evidence" value="ECO:0007669"/>
    <property type="project" value="UniProtKB-EC"/>
</dbReference>
<organism evidence="2 4">
    <name type="scientific">Clostridium beijerinckii</name>
    <name type="common">Clostridium MP</name>
    <dbReference type="NCBI Taxonomy" id="1520"/>
    <lineage>
        <taxon>Bacteria</taxon>
        <taxon>Bacillati</taxon>
        <taxon>Bacillota</taxon>
        <taxon>Clostridia</taxon>
        <taxon>Eubacteriales</taxon>
        <taxon>Clostridiaceae</taxon>
        <taxon>Clostridium</taxon>
    </lineage>
</organism>
<dbReference type="RefSeq" id="WP_041896693.1">
    <property type="nucleotide sequence ID" value="NZ_CP010086.2"/>
</dbReference>
<dbReference type="STRING" id="1520.LF65_02742"/>
<dbReference type="Pfam" id="PF03009">
    <property type="entry name" value="GDPD"/>
    <property type="match status" value="1"/>
</dbReference>
<dbReference type="InterPro" id="IPR030395">
    <property type="entry name" value="GP_PDE_dom"/>
</dbReference>
<dbReference type="AlphaFoldDB" id="A0A0B5QEB4"/>
<dbReference type="InterPro" id="IPR017946">
    <property type="entry name" value="PLC-like_Pdiesterase_TIM-brl"/>
</dbReference>
<dbReference type="GO" id="GO:0006629">
    <property type="term" value="P:lipid metabolic process"/>
    <property type="evidence" value="ECO:0007669"/>
    <property type="project" value="InterPro"/>
</dbReference>
<dbReference type="EC" id="3.1.4.46" evidence="3"/>
<dbReference type="Proteomes" id="UP000031866">
    <property type="component" value="Chromosome"/>
</dbReference>